<evidence type="ECO:0000256" key="6">
    <source>
        <dbReference type="ARBA" id="ARBA00022692"/>
    </source>
</evidence>
<feature type="transmembrane region" description="Helical" evidence="17">
    <location>
        <begin position="194"/>
        <end position="215"/>
    </location>
</feature>
<reference evidence="18 19" key="1">
    <citation type="submission" date="2020-08" db="EMBL/GenBank/DDBJ databases">
        <title>Genome public.</title>
        <authorList>
            <person name="Liu C."/>
            <person name="Sun Q."/>
        </authorList>
    </citation>
    <scope>NUCLEOTIDE SEQUENCE [LARGE SCALE GENOMIC DNA]</scope>
    <source>
        <strain evidence="18 19">BX3</strain>
    </source>
</reference>
<evidence type="ECO:0000256" key="13">
    <source>
        <dbReference type="ARBA" id="ARBA00023316"/>
    </source>
</evidence>
<comment type="caution">
    <text evidence="18">The sequence shown here is derived from an EMBL/GenBank/DDBJ whole genome shotgun (WGS) entry which is preliminary data.</text>
</comment>
<gene>
    <name evidence="17" type="primary">uppP</name>
    <name evidence="18" type="ORF">H8700_09175</name>
</gene>
<protein>
    <recommendedName>
        <fullName evidence="4 17">Undecaprenyl-diphosphatase</fullName>
        <ecNumber evidence="3 17">3.6.1.27</ecNumber>
    </recommendedName>
    <alternativeName>
        <fullName evidence="15 17">Bacitracin resistance protein</fullName>
    </alternativeName>
    <alternativeName>
        <fullName evidence="14 17">Undecaprenyl pyrophosphate phosphatase</fullName>
    </alternativeName>
</protein>
<keyword evidence="6 17" id="KW-0812">Transmembrane</keyword>
<evidence type="ECO:0000256" key="10">
    <source>
        <dbReference type="ARBA" id="ARBA00022989"/>
    </source>
</evidence>
<comment type="miscellaneous">
    <text evidence="17">Bacitracin is thought to be involved in the inhibition of peptidoglycan synthesis by sequestering undecaprenyl diphosphate, thereby reducing the pool of lipid carrier available.</text>
</comment>
<evidence type="ECO:0000256" key="15">
    <source>
        <dbReference type="ARBA" id="ARBA00032932"/>
    </source>
</evidence>
<keyword evidence="19" id="KW-1185">Reference proteome</keyword>
<dbReference type="GO" id="GO:0050380">
    <property type="term" value="F:undecaprenyl-diphosphatase activity"/>
    <property type="evidence" value="ECO:0007669"/>
    <property type="project" value="UniProtKB-EC"/>
</dbReference>
<dbReference type="PANTHER" id="PTHR30622">
    <property type="entry name" value="UNDECAPRENYL-DIPHOSPHATASE"/>
    <property type="match status" value="1"/>
</dbReference>
<feature type="transmembrane region" description="Helical" evidence="17">
    <location>
        <begin position="110"/>
        <end position="132"/>
    </location>
</feature>
<evidence type="ECO:0000256" key="14">
    <source>
        <dbReference type="ARBA" id="ARBA00032707"/>
    </source>
</evidence>
<evidence type="ECO:0000256" key="17">
    <source>
        <dbReference type="HAMAP-Rule" id="MF_01006"/>
    </source>
</evidence>
<evidence type="ECO:0000313" key="18">
    <source>
        <dbReference type="EMBL" id="MBC8557878.1"/>
    </source>
</evidence>
<organism evidence="18 19">
    <name type="scientific">Jutongia hominis</name>
    <dbReference type="NCBI Taxonomy" id="2763664"/>
    <lineage>
        <taxon>Bacteria</taxon>
        <taxon>Bacillati</taxon>
        <taxon>Bacillota</taxon>
        <taxon>Clostridia</taxon>
        <taxon>Lachnospirales</taxon>
        <taxon>Lachnospiraceae</taxon>
        <taxon>Jutongia</taxon>
    </lineage>
</organism>
<dbReference type="EMBL" id="JACRSW010000032">
    <property type="protein sequence ID" value="MBC8557878.1"/>
    <property type="molecule type" value="Genomic_DNA"/>
</dbReference>
<evidence type="ECO:0000256" key="9">
    <source>
        <dbReference type="ARBA" id="ARBA00022984"/>
    </source>
</evidence>
<keyword evidence="12 17" id="KW-0046">Antibiotic resistance</keyword>
<dbReference type="EC" id="3.6.1.27" evidence="3 17"/>
<evidence type="ECO:0000256" key="7">
    <source>
        <dbReference type="ARBA" id="ARBA00022801"/>
    </source>
</evidence>
<keyword evidence="9 17" id="KW-0573">Peptidoglycan synthesis</keyword>
<sequence length="272" mass="30586">MLNYLISFFFGIIEGITEWLPVSSTGHMILFDEFVKLSMSDDFKEMFLIVIQLGAILAVVVLFFWDIWPFTTPQKGLIKKDKFSMWFKIAVACIPAVILELCLGDKIDAMFYNFQTVAIMLITVGVLFIIVENWNKGRSASVTTIDEISYKYAFYIGMFQLVAALLPGTSRSGATIIGGLVLGLSRTVAAEFTFYLAIPVMFGASFIKMFGFGLHFTGTEIGVLLTGTITAFVVSVFVIKFLMGFIKKHDFKVFGWYRIILGLIVLAYYFLH</sequence>
<dbReference type="HAMAP" id="MF_01006">
    <property type="entry name" value="Undec_diphosphatase"/>
    <property type="match status" value="1"/>
</dbReference>
<dbReference type="InterPro" id="IPR003824">
    <property type="entry name" value="UppP"/>
</dbReference>
<keyword evidence="11 17" id="KW-0472">Membrane</keyword>
<accession>A0ABR7MVV9</accession>
<keyword evidence="10 17" id="KW-1133">Transmembrane helix</keyword>
<keyword evidence="7 17" id="KW-0378">Hydrolase</keyword>
<comment type="subcellular location">
    <subcellularLocation>
        <location evidence="1 17">Cell membrane</location>
        <topology evidence="1 17">Multi-pass membrane protein</topology>
    </subcellularLocation>
</comment>
<feature type="transmembrane region" description="Helical" evidence="17">
    <location>
        <begin position="254"/>
        <end position="271"/>
    </location>
</feature>
<evidence type="ECO:0000256" key="4">
    <source>
        <dbReference type="ARBA" id="ARBA00021581"/>
    </source>
</evidence>
<feature type="transmembrane region" description="Helical" evidence="17">
    <location>
        <begin position="46"/>
        <end position="65"/>
    </location>
</feature>
<evidence type="ECO:0000256" key="5">
    <source>
        <dbReference type="ARBA" id="ARBA00022475"/>
    </source>
</evidence>
<dbReference type="NCBIfam" id="TIGR00753">
    <property type="entry name" value="undec_PP_bacA"/>
    <property type="match status" value="1"/>
</dbReference>
<comment type="similarity">
    <text evidence="2 17">Belongs to the UppP family.</text>
</comment>
<evidence type="ECO:0000256" key="12">
    <source>
        <dbReference type="ARBA" id="ARBA00023251"/>
    </source>
</evidence>
<evidence type="ECO:0000256" key="3">
    <source>
        <dbReference type="ARBA" id="ARBA00012374"/>
    </source>
</evidence>
<comment type="catalytic activity">
    <reaction evidence="16 17">
        <text>di-trans,octa-cis-undecaprenyl diphosphate + H2O = di-trans,octa-cis-undecaprenyl phosphate + phosphate + H(+)</text>
        <dbReference type="Rhea" id="RHEA:28094"/>
        <dbReference type="ChEBI" id="CHEBI:15377"/>
        <dbReference type="ChEBI" id="CHEBI:15378"/>
        <dbReference type="ChEBI" id="CHEBI:43474"/>
        <dbReference type="ChEBI" id="CHEBI:58405"/>
        <dbReference type="ChEBI" id="CHEBI:60392"/>
        <dbReference type="EC" id="3.6.1.27"/>
    </reaction>
</comment>
<evidence type="ECO:0000256" key="8">
    <source>
        <dbReference type="ARBA" id="ARBA00022960"/>
    </source>
</evidence>
<dbReference type="Proteomes" id="UP000637513">
    <property type="component" value="Unassembled WGS sequence"/>
</dbReference>
<feature type="transmembrane region" description="Helical" evidence="17">
    <location>
        <begin position="152"/>
        <end position="182"/>
    </location>
</feature>
<evidence type="ECO:0000256" key="16">
    <source>
        <dbReference type="ARBA" id="ARBA00047594"/>
    </source>
</evidence>
<keyword evidence="5 17" id="KW-1003">Cell membrane</keyword>
<keyword evidence="8 17" id="KW-0133">Cell shape</keyword>
<keyword evidence="13 17" id="KW-0961">Cell wall biogenesis/degradation</keyword>
<proteinExistence type="inferred from homology"/>
<dbReference type="Pfam" id="PF02673">
    <property type="entry name" value="BacA"/>
    <property type="match status" value="1"/>
</dbReference>
<feature type="transmembrane region" description="Helical" evidence="17">
    <location>
        <begin position="85"/>
        <end position="103"/>
    </location>
</feature>
<evidence type="ECO:0000256" key="1">
    <source>
        <dbReference type="ARBA" id="ARBA00004651"/>
    </source>
</evidence>
<comment type="function">
    <text evidence="17">Catalyzes the dephosphorylation of undecaprenyl diphosphate (UPP). Confers resistance to bacitracin.</text>
</comment>
<evidence type="ECO:0000256" key="11">
    <source>
        <dbReference type="ARBA" id="ARBA00023136"/>
    </source>
</evidence>
<dbReference type="RefSeq" id="WP_249305300.1">
    <property type="nucleotide sequence ID" value="NZ_JACRSW010000032.1"/>
</dbReference>
<evidence type="ECO:0000313" key="19">
    <source>
        <dbReference type="Proteomes" id="UP000637513"/>
    </source>
</evidence>
<feature type="transmembrane region" description="Helical" evidence="17">
    <location>
        <begin position="221"/>
        <end position="242"/>
    </location>
</feature>
<dbReference type="NCBIfam" id="NF001391">
    <property type="entry name" value="PRK00281.1-5"/>
    <property type="match status" value="1"/>
</dbReference>
<evidence type="ECO:0000256" key="2">
    <source>
        <dbReference type="ARBA" id="ARBA00010621"/>
    </source>
</evidence>
<dbReference type="NCBIfam" id="NF001390">
    <property type="entry name" value="PRK00281.1-4"/>
    <property type="match status" value="1"/>
</dbReference>
<name>A0ABR7MVV9_9FIRM</name>
<dbReference type="PANTHER" id="PTHR30622:SF3">
    <property type="entry name" value="UNDECAPRENYL-DIPHOSPHATASE"/>
    <property type="match status" value="1"/>
</dbReference>